<dbReference type="InParanoid" id="A0A6G9I8N9"/>
<sequence length="275" mass="31024">MNRLFQLFVSTVCLLVFPVAAEQIAHSSLSLQSVAAIAEQAEVAHLEENPADYTQIIFRVESEDETQFSSEMVINRIKQENIYFFVGEMKLSIDPNHSYLINSLTESEFIYSFTIKNGDLLLPDGLDPQIAVIHRALFERLSESIKAAMLDMSEDTDWYAWQPVYLNMSVNISDVVIDDFDCSVMTLEESGFTPATIKRYFELSTDYSYVDTYHINDFDVYGCWVIGTLHNHGQEMMFSIDTGGIGSIGGRRVGCAEHRCDVLNIDLGTDGMLSQ</sequence>
<name>A0A6G9I8N9_9GAMM</name>
<reference evidence="2 3" key="1">
    <citation type="submission" date="2020-03" db="EMBL/GenBank/DDBJ databases">
        <title>Complete genome sequence of Orbus sp. IPMB12 (BCRC 80908).</title>
        <authorList>
            <person name="Lo W.-S."/>
            <person name="Chang T.-H."/>
            <person name="Kuo C.-H."/>
        </authorList>
    </citation>
    <scope>NUCLEOTIDE SEQUENCE [LARGE SCALE GENOMIC DNA]</scope>
    <source>
        <strain evidence="2 3">IPMB12</strain>
    </source>
</reference>
<dbReference type="EMBL" id="CP050253">
    <property type="protein sequence ID" value="QIQ20583.1"/>
    <property type="molecule type" value="Genomic_DNA"/>
</dbReference>
<keyword evidence="3" id="KW-1185">Reference proteome</keyword>
<dbReference type="Proteomes" id="UP000501168">
    <property type="component" value="Chromosome"/>
</dbReference>
<accession>A0A6G9I8N9</accession>
<evidence type="ECO:0000256" key="1">
    <source>
        <dbReference type="SAM" id="SignalP"/>
    </source>
</evidence>
<proteinExistence type="predicted"/>
<protein>
    <submittedName>
        <fullName evidence="2">Uncharacterized protein</fullName>
    </submittedName>
</protein>
<evidence type="ECO:0000313" key="3">
    <source>
        <dbReference type="Proteomes" id="UP000501168"/>
    </source>
</evidence>
<feature type="signal peptide" evidence="1">
    <location>
        <begin position="1"/>
        <end position="21"/>
    </location>
</feature>
<organism evidence="2 3">
    <name type="scientific">Zophobihabitans entericus</name>
    <dbReference type="NCBI Taxonomy" id="1635327"/>
    <lineage>
        <taxon>Bacteria</taxon>
        <taxon>Pseudomonadati</taxon>
        <taxon>Pseudomonadota</taxon>
        <taxon>Gammaproteobacteria</taxon>
        <taxon>Orbales</taxon>
        <taxon>Orbaceae</taxon>
        <taxon>Zophobihabitans</taxon>
    </lineage>
</organism>
<keyword evidence="1" id="KW-0732">Signal</keyword>
<dbReference type="KEGG" id="orb:IPMB12_02120"/>
<dbReference type="AlphaFoldDB" id="A0A6G9I8N9"/>
<feature type="chain" id="PRO_5026087812" evidence="1">
    <location>
        <begin position="22"/>
        <end position="275"/>
    </location>
</feature>
<gene>
    <name evidence="2" type="ORF">IPMB12_02120</name>
</gene>
<dbReference type="RefSeq" id="WP_166914489.1">
    <property type="nucleotide sequence ID" value="NZ_CP050253.1"/>
</dbReference>
<evidence type="ECO:0000313" key="2">
    <source>
        <dbReference type="EMBL" id="QIQ20583.1"/>
    </source>
</evidence>